<feature type="transmembrane region" description="Helical" evidence="6">
    <location>
        <begin position="33"/>
        <end position="55"/>
    </location>
</feature>
<evidence type="ECO:0000256" key="4">
    <source>
        <dbReference type="ARBA" id="ARBA00023136"/>
    </source>
</evidence>
<dbReference type="GO" id="GO:0016020">
    <property type="term" value="C:membrane"/>
    <property type="evidence" value="ECO:0007669"/>
    <property type="project" value="UniProtKB-SubCell"/>
</dbReference>
<evidence type="ECO:0000256" key="2">
    <source>
        <dbReference type="ARBA" id="ARBA00022692"/>
    </source>
</evidence>
<dbReference type="InterPro" id="IPR052337">
    <property type="entry name" value="SAT4-like"/>
</dbReference>
<protein>
    <submittedName>
        <fullName evidence="8">Integral membrane protein</fullName>
    </submittedName>
</protein>
<evidence type="ECO:0000256" key="6">
    <source>
        <dbReference type="SAM" id="Phobius"/>
    </source>
</evidence>
<comment type="subcellular location">
    <subcellularLocation>
        <location evidence="1">Membrane</location>
        <topology evidence="1">Multi-pass membrane protein</topology>
    </subcellularLocation>
</comment>
<dbReference type="EMBL" id="WJXW01000004">
    <property type="protein sequence ID" value="KAF9737241.1"/>
    <property type="molecule type" value="Genomic_DNA"/>
</dbReference>
<dbReference type="PANTHER" id="PTHR33048:SF129">
    <property type="entry name" value="INTEGRAL MEMBRANE PROTEIN-RELATED"/>
    <property type="match status" value="1"/>
</dbReference>
<dbReference type="Pfam" id="PF20684">
    <property type="entry name" value="Fung_rhodopsin"/>
    <property type="match status" value="1"/>
</dbReference>
<feature type="transmembrane region" description="Helical" evidence="6">
    <location>
        <begin position="195"/>
        <end position="216"/>
    </location>
</feature>
<keyword evidence="2 6" id="KW-0812">Transmembrane</keyword>
<evidence type="ECO:0000256" key="1">
    <source>
        <dbReference type="ARBA" id="ARBA00004141"/>
    </source>
</evidence>
<proteinExistence type="inferred from homology"/>
<keyword evidence="9" id="KW-1185">Reference proteome</keyword>
<dbReference type="PANTHER" id="PTHR33048">
    <property type="entry name" value="PTH11-LIKE INTEGRAL MEMBRANE PROTEIN (AFU_ORTHOLOGUE AFUA_5G11245)"/>
    <property type="match status" value="1"/>
</dbReference>
<dbReference type="OrthoDB" id="3897607at2759"/>
<keyword evidence="3 6" id="KW-1133">Transmembrane helix</keyword>
<feature type="transmembrane region" description="Helical" evidence="6">
    <location>
        <begin position="110"/>
        <end position="133"/>
    </location>
</feature>
<comment type="caution">
    <text evidence="8">The sequence shown here is derived from an EMBL/GenBank/DDBJ whole genome shotgun (WGS) entry which is preliminary data.</text>
</comment>
<comment type="similarity">
    <text evidence="5">Belongs to the SAT4 family.</text>
</comment>
<name>A0A9P6GKB3_9PLEO</name>
<feature type="domain" description="Rhodopsin" evidence="7">
    <location>
        <begin position="51"/>
        <end position="292"/>
    </location>
</feature>
<feature type="transmembrane region" description="Helical" evidence="6">
    <location>
        <begin position="228"/>
        <end position="247"/>
    </location>
</feature>
<evidence type="ECO:0000259" key="7">
    <source>
        <dbReference type="Pfam" id="PF20684"/>
    </source>
</evidence>
<feature type="transmembrane region" description="Helical" evidence="6">
    <location>
        <begin position="67"/>
        <end position="90"/>
    </location>
</feature>
<reference evidence="8" key="1">
    <citation type="journal article" date="2020" name="Mol. Plant Microbe Interact.">
        <title>Genome Sequence of the Biocontrol Agent Coniothyrium minitans strain Conio (IMI 134523).</title>
        <authorList>
            <person name="Patel D."/>
            <person name="Shittu T.A."/>
            <person name="Baroncelli R."/>
            <person name="Muthumeenakshi S."/>
            <person name="Osborne T.H."/>
            <person name="Janganan T.K."/>
            <person name="Sreenivasaprasad S."/>
        </authorList>
    </citation>
    <scope>NUCLEOTIDE SEQUENCE</scope>
    <source>
        <strain evidence="8">Conio</strain>
    </source>
</reference>
<evidence type="ECO:0000313" key="8">
    <source>
        <dbReference type="EMBL" id="KAF9737241.1"/>
    </source>
</evidence>
<gene>
    <name evidence="8" type="ORF">PMIN01_05020</name>
</gene>
<dbReference type="InterPro" id="IPR049326">
    <property type="entry name" value="Rhodopsin_dom_fungi"/>
</dbReference>
<feature type="transmembrane region" description="Helical" evidence="6">
    <location>
        <begin position="145"/>
        <end position="166"/>
    </location>
</feature>
<accession>A0A9P6GKB3</accession>
<evidence type="ECO:0000256" key="5">
    <source>
        <dbReference type="ARBA" id="ARBA00038359"/>
    </source>
</evidence>
<evidence type="ECO:0000313" key="9">
    <source>
        <dbReference type="Proteomes" id="UP000756921"/>
    </source>
</evidence>
<dbReference type="Proteomes" id="UP000756921">
    <property type="component" value="Unassembled WGS sequence"/>
</dbReference>
<evidence type="ECO:0000256" key="3">
    <source>
        <dbReference type="ARBA" id="ARBA00022989"/>
    </source>
</evidence>
<keyword evidence="4 6" id="KW-0472">Membrane</keyword>
<sequence>MRGNCSMNGMTPNFNLPSTRFRVGGGDINQGPILLGVGSALLLISILLLAARLWSRLHPVYRLKIDDWTVLAATILGIVHYFLLVISVLNGLGRRTFSVPAAGRSTAMRYLFISQVFWYWSVTLIKLSVALLLLRLKQTRPWRSFLYLIMAIAISAAIVQTCFQFLQCRPFSVFWDPRGFRSAVCFRRSIIDGNIIVFSSIQVALDIIFSFIPIMFVRKLKLPRREKIFMCVLMGLGLFASIAAIVRTLMLQEYYITPDMFRSSVTITLYAVIEQHLALMAATVPTLKSFMETTLVRVGLRFYHEKSEGHVRGKLVKLGLLDEGESLAKDEEEVARRLVGGTRVTKTQTSGGMEKVGEEGLENVVEEVSFEEMLAVSAKGREFV</sequence>
<organism evidence="8 9">
    <name type="scientific">Paraphaeosphaeria minitans</name>
    <dbReference type="NCBI Taxonomy" id="565426"/>
    <lineage>
        <taxon>Eukaryota</taxon>
        <taxon>Fungi</taxon>
        <taxon>Dikarya</taxon>
        <taxon>Ascomycota</taxon>
        <taxon>Pezizomycotina</taxon>
        <taxon>Dothideomycetes</taxon>
        <taxon>Pleosporomycetidae</taxon>
        <taxon>Pleosporales</taxon>
        <taxon>Massarineae</taxon>
        <taxon>Didymosphaeriaceae</taxon>
        <taxon>Paraphaeosphaeria</taxon>
    </lineage>
</organism>
<dbReference type="AlphaFoldDB" id="A0A9P6GKB3"/>